<organism evidence="1 2">
    <name type="scientific">Candidatus Gemmiger excrementavium</name>
    <dbReference type="NCBI Taxonomy" id="2838608"/>
    <lineage>
        <taxon>Bacteria</taxon>
        <taxon>Bacillati</taxon>
        <taxon>Bacillota</taxon>
        <taxon>Clostridia</taxon>
        <taxon>Eubacteriales</taxon>
        <taxon>Gemmiger</taxon>
    </lineage>
</organism>
<evidence type="ECO:0000313" key="1">
    <source>
        <dbReference type="EMBL" id="HIZ47930.1"/>
    </source>
</evidence>
<dbReference type="InterPro" id="IPR011664">
    <property type="entry name" value="Abi_system_AbiD/AbiF-like"/>
</dbReference>
<gene>
    <name evidence="1" type="ORF">H9810_04330</name>
</gene>
<dbReference type="Pfam" id="PF07751">
    <property type="entry name" value="Abi_2"/>
    <property type="match status" value="1"/>
</dbReference>
<dbReference type="Proteomes" id="UP000824031">
    <property type="component" value="Unassembled WGS sequence"/>
</dbReference>
<protein>
    <submittedName>
        <fullName evidence="1">Abi family protein</fullName>
    </submittedName>
</protein>
<comment type="caution">
    <text evidence="1">The sequence shown here is derived from an EMBL/GenBank/DDBJ whole genome shotgun (WGS) entry which is preliminary data.</text>
</comment>
<dbReference type="EMBL" id="DXBO01000057">
    <property type="protein sequence ID" value="HIZ47930.1"/>
    <property type="molecule type" value="Genomic_DNA"/>
</dbReference>
<accession>A0A9D2JEX1</accession>
<dbReference type="AlphaFoldDB" id="A0A9D2JEX1"/>
<name>A0A9D2JEX1_9FIRM</name>
<reference evidence="1" key="2">
    <citation type="submission" date="2021-04" db="EMBL/GenBank/DDBJ databases">
        <authorList>
            <person name="Gilroy R."/>
        </authorList>
    </citation>
    <scope>NUCLEOTIDE SEQUENCE</scope>
    <source>
        <strain evidence="1">3436</strain>
    </source>
</reference>
<evidence type="ECO:0000313" key="2">
    <source>
        <dbReference type="Proteomes" id="UP000824031"/>
    </source>
</evidence>
<sequence length="280" mass="32729">MAKPFLTFQAQISFLEQDKNLLVEDYAFAEAMLKQIGYFSLIGGYKTPFKNPTTHKYKDGTRFEDIVALYRFDETLRELFLKYILKVERHIRSLLSYYFTEIHGEAQSAYLSPANYNQARKYAPAIRRLVSVLDNLANNNSDYPYINHQRQAYGNVPLWVLTNGVTFGTLSKFYKFTTQDIQSKIARNFDKVNQKQLEQFLSVMTKFRNVCAHGDRLYSYQTRNDIPDTVLHKKLDIPQNGTQYSMGKHDLFAMVIAFRYLLPKDDFIRFKSALTSAIRH</sequence>
<reference evidence="1" key="1">
    <citation type="journal article" date="2021" name="PeerJ">
        <title>Extensive microbial diversity within the chicken gut microbiome revealed by metagenomics and culture.</title>
        <authorList>
            <person name="Gilroy R."/>
            <person name="Ravi A."/>
            <person name="Getino M."/>
            <person name="Pursley I."/>
            <person name="Horton D.L."/>
            <person name="Alikhan N.F."/>
            <person name="Baker D."/>
            <person name="Gharbi K."/>
            <person name="Hall N."/>
            <person name="Watson M."/>
            <person name="Adriaenssens E.M."/>
            <person name="Foster-Nyarko E."/>
            <person name="Jarju S."/>
            <person name="Secka A."/>
            <person name="Antonio M."/>
            <person name="Oren A."/>
            <person name="Chaudhuri R.R."/>
            <person name="La Ragione R."/>
            <person name="Hildebrand F."/>
            <person name="Pallen M.J."/>
        </authorList>
    </citation>
    <scope>NUCLEOTIDE SEQUENCE</scope>
    <source>
        <strain evidence="1">3436</strain>
    </source>
</reference>
<proteinExistence type="predicted"/>